<evidence type="ECO:0000313" key="2">
    <source>
        <dbReference type="Proteomes" id="UP000026739"/>
    </source>
</evidence>
<reference evidence="1 2" key="1">
    <citation type="submission" date="2013-12" db="EMBL/GenBank/DDBJ databases">
        <authorList>
            <person name="Formusa P.A."/>
            <person name="Habash M."/>
            <person name="Lee H."/>
            <person name="Trevors J.T."/>
        </authorList>
    </citation>
    <scope>NUCLEOTIDE SEQUENCE [LARGE SCALE GENOMIC DNA]</scope>
    <source>
        <strain evidence="1 2">PD30</strain>
    </source>
</reference>
<organism evidence="1 2">
    <name type="scientific">Pseudomonas mandelii PD30</name>
    <dbReference type="NCBI Taxonomy" id="1419583"/>
    <lineage>
        <taxon>Bacteria</taxon>
        <taxon>Pseudomonadati</taxon>
        <taxon>Pseudomonadota</taxon>
        <taxon>Gammaproteobacteria</taxon>
        <taxon>Pseudomonadales</taxon>
        <taxon>Pseudomonadaceae</taxon>
        <taxon>Pseudomonas</taxon>
    </lineage>
</organism>
<comment type="caution">
    <text evidence="1">The sequence shown here is derived from an EMBL/GenBank/DDBJ whole genome shotgun (WGS) entry which is preliminary data.</text>
</comment>
<dbReference type="RefSeq" id="WP_033057405.1">
    <property type="nucleotide sequence ID" value="NZ_AZQQ01000078.1"/>
</dbReference>
<protein>
    <submittedName>
        <fullName evidence="1">Uncharacterized protein</fullName>
    </submittedName>
</protein>
<proteinExistence type="predicted"/>
<dbReference type="AlphaFoldDB" id="A0A059L2Y8"/>
<gene>
    <name evidence="1" type="ORF">V466_14285</name>
</gene>
<name>A0A059L2Y8_9PSED</name>
<evidence type="ECO:0000313" key="1">
    <source>
        <dbReference type="EMBL" id="KDD68389.1"/>
    </source>
</evidence>
<accession>A0A059L2Y8</accession>
<dbReference type="EMBL" id="AZQQ01000078">
    <property type="protein sequence ID" value="KDD68389.1"/>
    <property type="molecule type" value="Genomic_DNA"/>
</dbReference>
<sequence length="133" mass="14778">MTTERTVTSSTTGTYAAKVQSQRDFDADKVGVFFDGEFYHCSGREGGNDPASDFRVIYILVKRNQTDLSLTFHKLLYVTGSGPIRDKAIANEGTFTVNFDESVQHYKMSFHVVAKGPGIPDVDILGSFDLRQE</sequence>
<dbReference type="Proteomes" id="UP000026739">
    <property type="component" value="Unassembled WGS sequence"/>
</dbReference>